<accession>A0AAE1EUB1</accession>
<evidence type="ECO:0000313" key="2">
    <source>
        <dbReference type="Proteomes" id="UP001286313"/>
    </source>
</evidence>
<dbReference type="EMBL" id="JAWQEG010004481">
    <property type="protein sequence ID" value="KAK3861482.1"/>
    <property type="molecule type" value="Genomic_DNA"/>
</dbReference>
<gene>
    <name evidence="1" type="ORF">Pcinc_032555</name>
</gene>
<sequence length="216" mass="24181">MTTDNTTKGLRRRESVGLFFSNANIQPEEAFSILFSTLEVKQEEVTGIQFIKPNRAIVKFTRAEPYKLFVNKFGGKVVTMPKNFGGGTLKVINFSWGTVSVMVKDAPFEMSNELIASALKRYGKVVGVKRDVHQSSQAEGIQSGTRRVQMEVRYKLPSFLVVAGHTLTVLTDNEADGQWNVTTRYSGMRQCGKTSVFYDQPILTSQKTKVLSHKDD</sequence>
<proteinExistence type="predicted"/>
<dbReference type="Proteomes" id="UP001286313">
    <property type="component" value="Unassembled WGS sequence"/>
</dbReference>
<keyword evidence="2" id="KW-1185">Reference proteome</keyword>
<organism evidence="1 2">
    <name type="scientific">Petrolisthes cinctipes</name>
    <name type="common">Flat porcelain crab</name>
    <dbReference type="NCBI Taxonomy" id="88211"/>
    <lineage>
        <taxon>Eukaryota</taxon>
        <taxon>Metazoa</taxon>
        <taxon>Ecdysozoa</taxon>
        <taxon>Arthropoda</taxon>
        <taxon>Crustacea</taxon>
        <taxon>Multicrustacea</taxon>
        <taxon>Malacostraca</taxon>
        <taxon>Eumalacostraca</taxon>
        <taxon>Eucarida</taxon>
        <taxon>Decapoda</taxon>
        <taxon>Pleocyemata</taxon>
        <taxon>Anomura</taxon>
        <taxon>Galatheoidea</taxon>
        <taxon>Porcellanidae</taxon>
        <taxon>Petrolisthes</taxon>
    </lineage>
</organism>
<dbReference type="AlphaFoldDB" id="A0AAE1EUB1"/>
<protein>
    <submittedName>
        <fullName evidence="1">Uncharacterized protein</fullName>
    </submittedName>
</protein>
<reference evidence="1" key="1">
    <citation type="submission" date="2023-10" db="EMBL/GenBank/DDBJ databases">
        <title>Genome assemblies of two species of porcelain crab, Petrolisthes cinctipes and Petrolisthes manimaculis (Anomura: Porcellanidae).</title>
        <authorList>
            <person name="Angst P."/>
        </authorList>
    </citation>
    <scope>NUCLEOTIDE SEQUENCE</scope>
    <source>
        <strain evidence="1">PB745_01</strain>
        <tissue evidence="1">Gill</tissue>
    </source>
</reference>
<comment type="caution">
    <text evidence="1">The sequence shown here is derived from an EMBL/GenBank/DDBJ whole genome shotgun (WGS) entry which is preliminary data.</text>
</comment>
<name>A0AAE1EUB1_PETCI</name>
<evidence type="ECO:0000313" key="1">
    <source>
        <dbReference type="EMBL" id="KAK3861482.1"/>
    </source>
</evidence>